<dbReference type="PANTHER" id="PTHR31642:SF316">
    <property type="entry name" value="PROTEIN ECERIFERUM 26-LIKE"/>
    <property type="match status" value="1"/>
</dbReference>
<evidence type="ECO:0000313" key="2">
    <source>
        <dbReference type="EMBL" id="GAV90644.1"/>
    </source>
</evidence>
<dbReference type="GO" id="GO:0016747">
    <property type="term" value="F:acyltransferase activity, transferring groups other than amino-acyl groups"/>
    <property type="evidence" value="ECO:0007669"/>
    <property type="project" value="TreeGrafter"/>
</dbReference>
<dbReference type="PANTHER" id="PTHR31642">
    <property type="entry name" value="TRICHOTHECENE 3-O-ACETYLTRANSFERASE"/>
    <property type="match status" value="1"/>
</dbReference>
<dbReference type="InterPro" id="IPR050317">
    <property type="entry name" value="Plant_Fungal_Acyltransferase"/>
</dbReference>
<dbReference type="EMBL" id="BDDD01006465">
    <property type="protein sequence ID" value="GAV90644.1"/>
    <property type="molecule type" value="Genomic_DNA"/>
</dbReference>
<name>A0A1Q3DDU5_CEPFO</name>
<keyword evidence="3" id="KW-1185">Reference proteome</keyword>
<dbReference type="Pfam" id="PF02458">
    <property type="entry name" value="Transferase"/>
    <property type="match status" value="1"/>
</dbReference>
<dbReference type="AlphaFoldDB" id="A0A1Q3DDU5"/>
<dbReference type="InParanoid" id="A0A1Q3DDU5"/>
<evidence type="ECO:0000313" key="3">
    <source>
        <dbReference type="Proteomes" id="UP000187406"/>
    </source>
</evidence>
<evidence type="ECO:0000256" key="1">
    <source>
        <dbReference type="ARBA" id="ARBA00009861"/>
    </source>
</evidence>
<protein>
    <submittedName>
        <fullName evidence="2">Transferase domain-containing protein</fullName>
    </submittedName>
</protein>
<organism evidence="2 3">
    <name type="scientific">Cephalotus follicularis</name>
    <name type="common">Albany pitcher plant</name>
    <dbReference type="NCBI Taxonomy" id="3775"/>
    <lineage>
        <taxon>Eukaryota</taxon>
        <taxon>Viridiplantae</taxon>
        <taxon>Streptophyta</taxon>
        <taxon>Embryophyta</taxon>
        <taxon>Tracheophyta</taxon>
        <taxon>Spermatophyta</taxon>
        <taxon>Magnoliopsida</taxon>
        <taxon>eudicotyledons</taxon>
        <taxon>Gunneridae</taxon>
        <taxon>Pentapetalae</taxon>
        <taxon>rosids</taxon>
        <taxon>fabids</taxon>
        <taxon>Oxalidales</taxon>
        <taxon>Cephalotaceae</taxon>
        <taxon>Cephalotus</taxon>
    </lineage>
</organism>
<comment type="caution">
    <text evidence="2">The sequence shown here is derived from an EMBL/GenBank/DDBJ whole genome shotgun (WGS) entry which is preliminary data.</text>
</comment>
<dbReference type="Proteomes" id="UP000187406">
    <property type="component" value="Unassembled WGS sequence"/>
</dbReference>
<accession>A0A1Q3DDU5</accession>
<comment type="similarity">
    <text evidence="1">Belongs to the plant acyltransferase family.</text>
</comment>
<dbReference type="OrthoDB" id="671439at2759"/>
<dbReference type="InterPro" id="IPR023213">
    <property type="entry name" value="CAT-like_dom_sf"/>
</dbReference>
<reference evidence="3" key="1">
    <citation type="submission" date="2016-04" db="EMBL/GenBank/DDBJ databases">
        <title>Cephalotus genome sequencing.</title>
        <authorList>
            <person name="Fukushima K."/>
            <person name="Hasebe M."/>
            <person name="Fang X."/>
        </authorList>
    </citation>
    <scope>NUCLEOTIDE SEQUENCE [LARGE SCALE GENOMIC DNA]</scope>
    <source>
        <strain evidence="3">cv. St1</strain>
    </source>
</reference>
<gene>
    <name evidence="2" type="ORF">CFOL_v3_34051</name>
</gene>
<keyword evidence="2" id="KW-0808">Transferase</keyword>
<dbReference type="Gene3D" id="3.30.559.10">
    <property type="entry name" value="Chloramphenicol acetyltransferase-like domain"/>
    <property type="match status" value="2"/>
</dbReference>
<proteinExistence type="inferred from homology"/>
<sequence length="453" mass="50269">MTNHHKSRVNVHSKLTAVSSKPFGPGKTYPLSSLDHAMGLHRLHVIFYYGQSPFSAFDLDPLRVSLSEILSSYPKVTGRLNRDKVGNWEIKCNDAGLRILRAKVETTIDEWLRLAVGSEERDLTVWEDMPEDPNTWSPFLLQITDFEGGGVSFGLSCLHMLADPASVTLLFKSWIEAHHGQPITHSPSYDPLTNRGQPVPCTTNTKSSNYYANKANAQAPSVKMSTATFKFSNSVIKQCISGIHGEFPGATPFDLLTALFWTRVACLKAPKYDNKHSLSICLDFRGILQEPLPYGYFGNALHFSQLSVTEAELDCNCLGALAGLVHRHVLGIREEEIWSAIDWFESQKGEGGKYAAPFRMYGPELTCVSMEHMILGDESLMYAAMFDKETKPLHVTYHVGNVEGEGLIIVTASPEAGLARTVMVTLLEEEIDRLCEDQAIMQLKPTMLVSGGR</sequence>
<dbReference type="STRING" id="3775.A0A1Q3DDU5"/>